<comment type="caution">
    <text evidence="2">The sequence shown here is derived from an EMBL/GenBank/DDBJ whole genome shotgun (WGS) entry which is preliminary data.</text>
</comment>
<gene>
    <name evidence="2" type="ORF">EII10_06210</name>
</gene>
<sequence length="108" mass="12317">MYVSDRSRSTPARKKRLDPAEPRGLHMIHFPLGGARFRPCLEDVVELVVNEFGLDTQPDWQERVRDGRAQWRRVQLAAAVRDDPQTARRALDGLGAEAPTDEERLGRI</sequence>
<dbReference type="Proteomes" id="UP000271272">
    <property type="component" value="Unassembled WGS sequence"/>
</dbReference>
<organism evidence="2 3">
    <name type="scientific">Actinomyces bowdenii</name>
    <dbReference type="NCBI Taxonomy" id="131109"/>
    <lineage>
        <taxon>Bacteria</taxon>
        <taxon>Bacillati</taxon>
        <taxon>Actinomycetota</taxon>
        <taxon>Actinomycetes</taxon>
        <taxon>Actinomycetales</taxon>
        <taxon>Actinomycetaceae</taxon>
        <taxon>Actinomyces</taxon>
    </lineage>
</organism>
<accession>A0A3P1V5A3</accession>
<evidence type="ECO:0000256" key="1">
    <source>
        <dbReference type="SAM" id="MobiDB-lite"/>
    </source>
</evidence>
<feature type="region of interest" description="Disordered" evidence="1">
    <location>
        <begin position="1"/>
        <end position="21"/>
    </location>
</feature>
<name>A0A3P1V5A3_9ACTO</name>
<dbReference type="AlphaFoldDB" id="A0A3P1V5A3"/>
<dbReference type="RefSeq" id="WP_124933634.1">
    <property type="nucleotide sequence ID" value="NZ_RQZC01000007.1"/>
</dbReference>
<protein>
    <submittedName>
        <fullName evidence="2">Uncharacterized protein</fullName>
    </submittedName>
</protein>
<proteinExistence type="predicted"/>
<feature type="region of interest" description="Disordered" evidence="1">
    <location>
        <begin position="84"/>
        <end position="108"/>
    </location>
</feature>
<dbReference type="OrthoDB" id="4086179at2"/>
<dbReference type="EMBL" id="RQZC01000007">
    <property type="protein sequence ID" value="RRD29414.1"/>
    <property type="molecule type" value="Genomic_DNA"/>
</dbReference>
<keyword evidence="3" id="KW-1185">Reference proteome</keyword>
<evidence type="ECO:0000313" key="3">
    <source>
        <dbReference type="Proteomes" id="UP000271272"/>
    </source>
</evidence>
<reference evidence="2 3" key="1">
    <citation type="submission" date="2018-11" db="EMBL/GenBank/DDBJ databases">
        <title>Genomes From Bacteria Associated with the Canine Oral Cavity: a Test Case for Automated Genome-Based Taxonomic Assignment.</title>
        <authorList>
            <person name="Coil D.A."/>
            <person name="Jospin G."/>
            <person name="Darling A.E."/>
            <person name="Wallis C."/>
            <person name="Davis I.J."/>
            <person name="Harris S."/>
            <person name="Eisen J.A."/>
            <person name="Holcombe L.J."/>
            <person name="O'Flynn C."/>
        </authorList>
    </citation>
    <scope>NUCLEOTIDE SEQUENCE [LARGE SCALE GENOMIC DNA]</scope>
    <source>
        <strain evidence="2 3">OH5050</strain>
    </source>
</reference>
<evidence type="ECO:0000313" key="2">
    <source>
        <dbReference type="EMBL" id="RRD29414.1"/>
    </source>
</evidence>